<name>A0A8T2S3Z9_CERRI</name>
<sequence length="41" mass="4819">MLGLKLSQTFEVRSCIVTKKMCKEFNLSPLKEHPLKHRVTF</sequence>
<dbReference type="Proteomes" id="UP000825935">
    <property type="component" value="Chromosome 23"/>
</dbReference>
<evidence type="ECO:0000313" key="1">
    <source>
        <dbReference type="EMBL" id="KAH7302363.1"/>
    </source>
</evidence>
<gene>
    <name evidence="1" type="ORF">KP509_23G069200</name>
</gene>
<evidence type="ECO:0000313" key="2">
    <source>
        <dbReference type="Proteomes" id="UP000825935"/>
    </source>
</evidence>
<proteinExistence type="predicted"/>
<dbReference type="EMBL" id="CM035428">
    <property type="protein sequence ID" value="KAH7302363.1"/>
    <property type="molecule type" value="Genomic_DNA"/>
</dbReference>
<reference evidence="1 2" key="1">
    <citation type="submission" date="2021-08" db="EMBL/GenBank/DDBJ databases">
        <title>WGS assembly of Ceratopteris richardii.</title>
        <authorList>
            <person name="Marchant D.B."/>
            <person name="Chen G."/>
            <person name="Jenkins J."/>
            <person name="Shu S."/>
            <person name="Leebens-Mack J."/>
            <person name="Grimwood J."/>
            <person name="Schmutz J."/>
            <person name="Soltis P."/>
            <person name="Soltis D."/>
            <person name="Chen Z.-H."/>
        </authorList>
    </citation>
    <scope>NUCLEOTIDE SEQUENCE [LARGE SCALE GENOMIC DNA]</scope>
    <source>
        <strain evidence="1">Whitten #5841</strain>
        <tissue evidence="1">Leaf</tissue>
    </source>
</reference>
<keyword evidence="2" id="KW-1185">Reference proteome</keyword>
<accession>A0A8T2S3Z9</accession>
<organism evidence="1 2">
    <name type="scientific">Ceratopteris richardii</name>
    <name type="common">Triangle waterfern</name>
    <dbReference type="NCBI Taxonomy" id="49495"/>
    <lineage>
        <taxon>Eukaryota</taxon>
        <taxon>Viridiplantae</taxon>
        <taxon>Streptophyta</taxon>
        <taxon>Embryophyta</taxon>
        <taxon>Tracheophyta</taxon>
        <taxon>Polypodiopsida</taxon>
        <taxon>Polypodiidae</taxon>
        <taxon>Polypodiales</taxon>
        <taxon>Pteridineae</taxon>
        <taxon>Pteridaceae</taxon>
        <taxon>Parkerioideae</taxon>
        <taxon>Ceratopteris</taxon>
    </lineage>
</organism>
<comment type="caution">
    <text evidence="1">The sequence shown here is derived from an EMBL/GenBank/DDBJ whole genome shotgun (WGS) entry which is preliminary data.</text>
</comment>
<protein>
    <submittedName>
        <fullName evidence="1">Uncharacterized protein</fullName>
    </submittedName>
</protein>
<dbReference type="AlphaFoldDB" id="A0A8T2S3Z9"/>